<organism evidence="2 3">
    <name type="scientific">Chironomus riparius</name>
    <dbReference type="NCBI Taxonomy" id="315576"/>
    <lineage>
        <taxon>Eukaryota</taxon>
        <taxon>Metazoa</taxon>
        <taxon>Ecdysozoa</taxon>
        <taxon>Arthropoda</taxon>
        <taxon>Hexapoda</taxon>
        <taxon>Insecta</taxon>
        <taxon>Pterygota</taxon>
        <taxon>Neoptera</taxon>
        <taxon>Endopterygota</taxon>
        <taxon>Diptera</taxon>
        <taxon>Nematocera</taxon>
        <taxon>Chironomoidea</taxon>
        <taxon>Chironomidae</taxon>
        <taxon>Chironominae</taxon>
        <taxon>Chironomus</taxon>
    </lineage>
</organism>
<reference evidence="2" key="1">
    <citation type="submission" date="2022-01" db="EMBL/GenBank/DDBJ databases">
        <authorList>
            <person name="King R."/>
        </authorList>
    </citation>
    <scope>NUCLEOTIDE SEQUENCE</scope>
</reference>
<feature type="domain" description="F-box" evidence="1">
    <location>
        <begin position="4"/>
        <end position="51"/>
    </location>
</feature>
<dbReference type="EMBL" id="OU895877">
    <property type="protein sequence ID" value="CAG9801167.1"/>
    <property type="molecule type" value="Genomic_DNA"/>
</dbReference>
<dbReference type="InterPro" id="IPR001810">
    <property type="entry name" value="F-box_dom"/>
</dbReference>
<dbReference type="SUPFAM" id="SSF81383">
    <property type="entry name" value="F-box domain"/>
    <property type="match status" value="1"/>
</dbReference>
<dbReference type="Gene3D" id="3.80.10.10">
    <property type="entry name" value="Ribonuclease Inhibitor"/>
    <property type="match status" value="1"/>
</dbReference>
<evidence type="ECO:0000313" key="3">
    <source>
        <dbReference type="Proteomes" id="UP001153620"/>
    </source>
</evidence>
<sequence length="525" mass="62161">MTVVCQLFSLPDEILIKVILMSEIKDIKNCMLASKELRNFIFNTPEIMRKVQINLKPSFNEWVEASTFLKDRGSALKNLKFKLFDLPRPLIKFILEQTPNLEELILVHTQPTVKQVPDEMDEQIDDNLPELPKLKALELELCDLRDFLKNIKSIKTLEKFTVSSKSYEDPKLLMRFLNQQPNLKELTMNATKENEYVKFIKYFSSKANFQLRTFKLKLCSYRNERYIVDFLKTQTECLEELEFNEEPEKDVLQLIFGQFRKLRKFSILKTGYRPILFKKSFPPNLIATLTYFEGDYFVDLHQLITKFPNIATLKCKKLKADGGNYDKITTLEVKFLDLEIFMNVTFPNLKNFSVTKNIKNCFNTDSCEAWKKFAKNIENVENITVKYAGDRYEFSDIDFFKGLKIFHNLQTFSYRHMLYGQLSDKPVSENEKIKEDNFYLKVLIDGNKKTVKVSNFLVDRYKGALKVLFDTFQGYEFIEFCFEDIWERPLNYKTAMTYYLTRNNKRPTEYNGKSLNRKVKSIRNY</sequence>
<accession>A0A9N9RQ75</accession>
<proteinExistence type="predicted"/>
<dbReference type="SUPFAM" id="SSF52047">
    <property type="entry name" value="RNI-like"/>
    <property type="match status" value="1"/>
</dbReference>
<evidence type="ECO:0000259" key="1">
    <source>
        <dbReference type="PROSITE" id="PS50181"/>
    </source>
</evidence>
<reference evidence="2" key="2">
    <citation type="submission" date="2022-10" db="EMBL/GenBank/DDBJ databases">
        <authorList>
            <consortium name="ENA_rothamsted_submissions"/>
            <consortium name="culmorum"/>
            <person name="King R."/>
        </authorList>
    </citation>
    <scope>NUCLEOTIDE SEQUENCE</scope>
</reference>
<dbReference type="InterPro" id="IPR036047">
    <property type="entry name" value="F-box-like_dom_sf"/>
</dbReference>
<dbReference type="Proteomes" id="UP001153620">
    <property type="component" value="Chromosome 1"/>
</dbReference>
<dbReference type="InterPro" id="IPR032675">
    <property type="entry name" value="LRR_dom_sf"/>
</dbReference>
<dbReference type="CDD" id="cd09917">
    <property type="entry name" value="F-box_SF"/>
    <property type="match status" value="1"/>
</dbReference>
<dbReference type="PROSITE" id="PS50181">
    <property type="entry name" value="FBOX"/>
    <property type="match status" value="1"/>
</dbReference>
<evidence type="ECO:0000313" key="2">
    <source>
        <dbReference type="EMBL" id="CAG9801167.1"/>
    </source>
</evidence>
<gene>
    <name evidence="2" type="ORF">CHIRRI_LOCUS4101</name>
</gene>
<protein>
    <recommendedName>
        <fullName evidence="1">F-box domain-containing protein</fullName>
    </recommendedName>
</protein>
<dbReference type="AlphaFoldDB" id="A0A9N9RQ75"/>
<name>A0A9N9RQ75_9DIPT</name>
<keyword evidence="3" id="KW-1185">Reference proteome</keyword>